<accession>A0A7U3SL42</accession>
<evidence type="ECO:0000256" key="3">
    <source>
        <dbReference type="ARBA" id="ARBA00022664"/>
    </source>
</evidence>
<dbReference type="PANTHER" id="PTHR34811:SF1">
    <property type="entry name" value="MATURASE K"/>
    <property type="match status" value="1"/>
</dbReference>
<evidence type="ECO:0000259" key="9">
    <source>
        <dbReference type="Pfam" id="PF01824"/>
    </source>
</evidence>
<evidence type="ECO:0000259" key="8">
    <source>
        <dbReference type="Pfam" id="PF01348"/>
    </source>
</evidence>
<name>A0A7U3SL42_9MONI</name>
<dbReference type="HAMAP" id="MF_01390">
    <property type="entry name" value="MatK"/>
    <property type="match status" value="1"/>
</dbReference>
<gene>
    <name evidence="6 10" type="primary">matK</name>
</gene>
<dbReference type="PANTHER" id="PTHR34811">
    <property type="entry name" value="MATURASE K"/>
    <property type="match status" value="1"/>
</dbReference>
<dbReference type="GeneID" id="63655293"/>
<geneLocation type="chloroplast" evidence="10"/>
<reference evidence="10" key="1">
    <citation type="submission" date="2020-09" db="EMBL/GenBank/DDBJ databases">
        <authorList>
            <person name="Li J.-H."/>
            <person name="Liu L.-L."/>
            <person name="Chen X.-Y."/>
        </authorList>
    </citation>
    <scope>NUCLEOTIDE SEQUENCE</scope>
</reference>
<dbReference type="RefSeq" id="YP_010045908.1">
    <property type="nucleotide sequence ID" value="NC_054302.1"/>
</dbReference>
<evidence type="ECO:0000256" key="5">
    <source>
        <dbReference type="ARBA" id="ARBA00022884"/>
    </source>
</evidence>
<dbReference type="InterPro" id="IPR024942">
    <property type="entry name" value="Maturase_MatK_N"/>
</dbReference>
<sequence length="501" mass="58977">MKLKFGSSFRFDALSRTEEIISNNDCFPYLFLLLFRDNLYSVACKSRLDKQDVGLIFKTFSAVATKRSIDSARYQNYSEIFYSEFVRKQSTQLNADLYLYVLLQTTCLILGIPYLCQLTAETYNNLKISQSIHSLFLFFEDRLPKCSRVLEIDISQNVHFETLVRLFRTRVGDVSLLHLLRICFHAYKNFYGKFIQFRLNKQKGRRNIDILLRNFYAYQVDSITLILWTKKLKFHAQCYVDLDTENIDIKRFCLSKSNSQLDGMDLNHYLIRSFCVHFGRYKNKSFIAFQGAHYFVKKWIHYLFILLRSHLNYPTEFRQIHINLLSTSCASFAGYILTIQSVSKNVQIETTVESCSSILSGRNIYPRVPISLLIKFLQKEKFCDSIGCPTSKVIWVGLTDDDILNRFKKIWNIFYLYYSAATNQDGLRKLRYILRISCDSTLASKHRSTIRFLRRRFDLELPKVAHPYSKFNSSKRNERVWQLSLIRSVLSSFIPLTIQVH</sequence>
<comment type="subcellular location">
    <subcellularLocation>
        <location evidence="6">Plastid</location>
        <location evidence="6">Chloroplast</location>
    </subcellularLocation>
</comment>
<feature type="domain" description="Maturase MatK N-terminal" evidence="9">
    <location>
        <begin position="29"/>
        <end position="334"/>
    </location>
</feature>
<dbReference type="GO" id="GO:0003723">
    <property type="term" value="F:RNA binding"/>
    <property type="evidence" value="ECO:0007669"/>
    <property type="project" value="UniProtKB-KW"/>
</dbReference>
<evidence type="ECO:0000256" key="1">
    <source>
        <dbReference type="ARBA" id="ARBA00006621"/>
    </source>
</evidence>
<evidence type="ECO:0000256" key="2">
    <source>
        <dbReference type="ARBA" id="ARBA00022640"/>
    </source>
</evidence>
<evidence type="ECO:0000256" key="4">
    <source>
        <dbReference type="ARBA" id="ARBA00022694"/>
    </source>
</evidence>
<keyword evidence="4 6" id="KW-0819">tRNA processing</keyword>
<feature type="domain" description="Domain X" evidence="8">
    <location>
        <begin position="364"/>
        <end position="477"/>
    </location>
</feature>
<protein>
    <recommendedName>
        <fullName evidence="6">Maturase K</fullName>
    </recommendedName>
    <alternativeName>
        <fullName evidence="6">Intron maturase</fullName>
    </alternativeName>
</protein>
<proteinExistence type="inferred from homology"/>
<comment type="function">
    <text evidence="6 7">Usually encoded in the trnK tRNA gene intron. Probably assists in splicing its own and other chloroplast group II introns.</text>
</comment>
<dbReference type="GO" id="GO:0006397">
    <property type="term" value="P:mRNA processing"/>
    <property type="evidence" value="ECO:0007669"/>
    <property type="project" value="UniProtKB-KW"/>
</dbReference>
<keyword evidence="5 6" id="KW-0694">RNA-binding</keyword>
<dbReference type="GO" id="GO:0009507">
    <property type="term" value="C:chloroplast"/>
    <property type="evidence" value="ECO:0007669"/>
    <property type="project" value="UniProtKB-SubCell"/>
</dbReference>
<dbReference type="GO" id="GO:0008033">
    <property type="term" value="P:tRNA processing"/>
    <property type="evidence" value="ECO:0007669"/>
    <property type="project" value="UniProtKB-KW"/>
</dbReference>
<keyword evidence="3 6" id="KW-0507">mRNA processing</keyword>
<dbReference type="InterPro" id="IPR002866">
    <property type="entry name" value="Maturase_MatK"/>
</dbReference>
<evidence type="ECO:0000256" key="7">
    <source>
        <dbReference type="RuleBase" id="RU004226"/>
    </source>
</evidence>
<keyword evidence="2 7" id="KW-0934">Plastid</keyword>
<dbReference type="Pfam" id="PF01348">
    <property type="entry name" value="Intron_maturas2"/>
    <property type="match status" value="1"/>
</dbReference>
<evidence type="ECO:0000256" key="6">
    <source>
        <dbReference type="HAMAP-Rule" id="MF_01390"/>
    </source>
</evidence>
<keyword evidence="7 10" id="KW-0150">Chloroplast</keyword>
<organism evidence="10">
    <name type="scientific">Platycerium bifurcatum</name>
    <dbReference type="NCBI Taxonomy" id="187371"/>
    <lineage>
        <taxon>Eukaryota</taxon>
        <taxon>Viridiplantae</taxon>
        <taxon>Streptophyta</taxon>
        <taxon>Embryophyta</taxon>
        <taxon>Tracheophyta</taxon>
        <taxon>Polypodiopsida</taxon>
        <taxon>Polypodiidae</taxon>
        <taxon>Polypodiales</taxon>
        <taxon>Polypodiineae</taxon>
        <taxon>Polypodiaceae</taxon>
        <taxon>Platycerioideae</taxon>
        <taxon>Platycerium</taxon>
    </lineage>
</organism>
<dbReference type="AlphaFoldDB" id="A0A7U3SL42"/>
<dbReference type="InterPro" id="IPR024937">
    <property type="entry name" value="Domain_X"/>
</dbReference>
<dbReference type="EMBL" id="MW042261">
    <property type="protein sequence ID" value="QPG85954.1"/>
    <property type="molecule type" value="Genomic_DNA"/>
</dbReference>
<evidence type="ECO:0000313" key="10">
    <source>
        <dbReference type="EMBL" id="QPG85954.1"/>
    </source>
</evidence>
<dbReference type="GO" id="GO:0008380">
    <property type="term" value="P:RNA splicing"/>
    <property type="evidence" value="ECO:0007669"/>
    <property type="project" value="UniProtKB-UniRule"/>
</dbReference>
<comment type="similarity">
    <text evidence="1 6">Belongs to the intron maturase 2 family. MatK subfamily.</text>
</comment>
<dbReference type="Pfam" id="PF01824">
    <property type="entry name" value="MatK_N"/>
    <property type="match status" value="1"/>
</dbReference>